<comment type="caution">
    <text evidence="7">The sequence shown here is derived from an EMBL/GenBank/DDBJ whole genome shotgun (WGS) entry which is preliminary data.</text>
</comment>
<dbReference type="PANTHER" id="PTHR30250:SF28">
    <property type="entry name" value="POLYSACCHARIDE BIOSYNTHESIS PROTEIN"/>
    <property type="match status" value="1"/>
</dbReference>
<accession>A0A7X2ZRL8</accession>
<keyword evidence="3 6" id="KW-0812">Transmembrane</keyword>
<evidence type="ECO:0000313" key="7">
    <source>
        <dbReference type="EMBL" id="MUH35126.1"/>
    </source>
</evidence>
<evidence type="ECO:0000256" key="1">
    <source>
        <dbReference type="ARBA" id="ARBA00004651"/>
    </source>
</evidence>
<evidence type="ECO:0000256" key="6">
    <source>
        <dbReference type="SAM" id="Phobius"/>
    </source>
</evidence>
<evidence type="ECO:0008006" key="9">
    <source>
        <dbReference type="Google" id="ProtNLM"/>
    </source>
</evidence>
<dbReference type="InterPro" id="IPR050833">
    <property type="entry name" value="Poly_Biosynth_Transport"/>
</dbReference>
<dbReference type="Proteomes" id="UP000540519">
    <property type="component" value="Unassembled WGS sequence"/>
</dbReference>
<feature type="transmembrane region" description="Helical" evidence="6">
    <location>
        <begin position="55"/>
        <end position="75"/>
    </location>
</feature>
<keyword evidence="5 6" id="KW-0472">Membrane</keyword>
<dbReference type="PANTHER" id="PTHR30250">
    <property type="entry name" value="PST FAMILY PREDICTED COLANIC ACID TRANSPORTER"/>
    <property type="match status" value="1"/>
</dbReference>
<feature type="transmembrane region" description="Helical" evidence="6">
    <location>
        <begin position="232"/>
        <end position="255"/>
    </location>
</feature>
<feature type="transmembrane region" description="Helical" evidence="6">
    <location>
        <begin position="87"/>
        <end position="112"/>
    </location>
</feature>
<dbReference type="EMBL" id="RCNR01000006">
    <property type="protein sequence ID" value="MUH35126.1"/>
    <property type="molecule type" value="Genomic_DNA"/>
</dbReference>
<gene>
    <name evidence="7" type="ORF">D9O36_04675</name>
</gene>
<feature type="transmembrane region" description="Helical" evidence="6">
    <location>
        <begin position="374"/>
        <end position="394"/>
    </location>
</feature>
<name>A0A7X2ZRL8_9FLAO</name>
<proteinExistence type="predicted"/>
<feature type="transmembrane region" description="Helical" evidence="6">
    <location>
        <begin position="307"/>
        <end position="325"/>
    </location>
</feature>
<keyword evidence="8" id="KW-1185">Reference proteome</keyword>
<evidence type="ECO:0000313" key="8">
    <source>
        <dbReference type="Proteomes" id="UP000540519"/>
    </source>
</evidence>
<reference evidence="7 8" key="1">
    <citation type="journal article" date="2019" name="Mar. Drugs">
        <title>Comparative Genomics and CAZyme Genome Repertoires of Marine Zobellia amurskyensis KMM 3526(T) and Zobellia laminariae KMM 3676(T).</title>
        <authorList>
            <person name="Chernysheva N."/>
            <person name="Bystritskaya E."/>
            <person name="Stenkova A."/>
            <person name="Golovkin I."/>
            <person name="Nedashkovskaya O."/>
            <person name="Isaeva M."/>
        </authorList>
    </citation>
    <scope>NUCLEOTIDE SEQUENCE [LARGE SCALE GENOMIC DNA]</scope>
    <source>
        <strain evidence="7 8">KMM 3526</strain>
    </source>
</reference>
<dbReference type="AlphaFoldDB" id="A0A7X2ZRL8"/>
<evidence type="ECO:0000256" key="2">
    <source>
        <dbReference type="ARBA" id="ARBA00022475"/>
    </source>
</evidence>
<comment type="subcellular location">
    <subcellularLocation>
        <location evidence="1">Cell membrane</location>
        <topology evidence="1">Multi-pass membrane protein</topology>
    </subcellularLocation>
</comment>
<feature type="transmembrane region" description="Helical" evidence="6">
    <location>
        <begin position="21"/>
        <end position="43"/>
    </location>
</feature>
<organism evidence="7 8">
    <name type="scientific">Zobellia amurskyensis</name>
    <dbReference type="NCBI Taxonomy" id="248905"/>
    <lineage>
        <taxon>Bacteria</taxon>
        <taxon>Pseudomonadati</taxon>
        <taxon>Bacteroidota</taxon>
        <taxon>Flavobacteriia</taxon>
        <taxon>Flavobacteriales</taxon>
        <taxon>Flavobacteriaceae</taxon>
        <taxon>Zobellia</taxon>
    </lineage>
</organism>
<keyword evidence="2" id="KW-1003">Cell membrane</keyword>
<sequence>MFAINWSLAKKFTIKSEFVRNVLTLTSGTAFAQLIPLLLAPFLSRIYNPEEFGRLALYLSIVQILGVVSSGRYELAIMLPKKQKEGVQVTLLSIIITFIFSTITLLAVLFFSNDIAIALGDPKLSEWLYLVPLSVLLMGLFNALNYFNTRKKKFKNIAKANIFKSFGGNLTQLLLGLAKFTSGGLIIGQVVSHLFGNIKMAKTFLKYKEEIRSTSRLDLKVLAKRYINFPKFSMWGIFLNTLAINVTNFFVSWFYSMVILGQYAHAYRYLTVPITLIGRSIGQVYFQKLSSQHGNAKSMEKIFLGSLKKIILIAIVVFLPAYFFIEDFFPIFFGEKWVVAGEYAKILTPLMGVRFIVSTLSISLTVMEKQDKELLMHVAIIIGTVLIWLFAYIYEMSIKNAIELYAIGLSVVYILILGYIYSSFKRNSLIGA</sequence>
<feature type="transmembrane region" description="Helical" evidence="6">
    <location>
        <begin position="127"/>
        <end position="147"/>
    </location>
</feature>
<keyword evidence="4 6" id="KW-1133">Transmembrane helix</keyword>
<protein>
    <recommendedName>
        <fullName evidence="9">O-antigen/teichoic acid export membrane protein</fullName>
    </recommendedName>
</protein>
<dbReference type="Pfam" id="PF13440">
    <property type="entry name" value="Polysacc_synt_3"/>
    <property type="match status" value="1"/>
</dbReference>
<evidence type="ECO:0000256" key="3">
    <source>
        <dbReference type="ARBA" id="ARBA00022692"/>
    </source>
</evidence>
<dbReference type="GO" id="GO:0005886">
    <property type="term" value="C:plasma membrane"/>
    <property type="evidence" value="ECO:0007669"/>
    <property type="project" value="UniProtKB-SubCell"/>
</dbReference>
<feature type="transmembrane region" description="Helical" evidence="6">
    <location>
        <begin position="400"/>
        <end position="421"/>
    </location>
</feature>
<feature type="transmembrane region" description="Helical" evidence="6">
    <location>
        <begin position="345"/>
        <end position="367"/>
    </location>
</feature>
<evidence type="ECO:0000256" key="4">
    <source>
        <dbReference type="ARBA" id="ARBA00022989"/>
    </source>
</evidence>
<evidence type="ECO:0000256" key="5">
    <source>
        <dbReference type="ARBA" id="ARBA00023136"/>
    </source>
</evidence>